<feature type="compositionally biased region" description="Polar residues" evidence="25">
    <location>
        <begin position="960"/>
        <end position="969"/>
    </location>
</feature>
<keyword evidence="22" id="KW-0539">Nucleus</keyword>
<keyword evidence="16" id="KW-0560">Oxidoreductase</keyword>
<dbReference type="GO" id="GO:0005856">
    <property type="term" value="C:cytoskeleton"/>
    <property type="evidence" value="ECO:0007669"/>
    <property type="project" value="UniProtKB-SubCell"/>
</dbReference>
<sequence>MGDGFLQHRPAAELFDEFISSSTCRTALWSFSQLCEHLQLDRHTAEWPLYRSIKCCLKYWRADALWAKLERRAAHQEYQQGGACRNTTCVIIGAGPCGLRTAVELGFMGARVVVLEKRDSFSRNNVLHLWPFTIHDLRGLGAKKFYGKFCAGSIDHISIRQLQLVLLKVALLLGVEVHVHVEFKNLLEPPEDQQNLQVGWRLEVNPKSHPINHLEFDVIVGADGRRNTLPGFRRKEFRGKLAIAITANFKNRNTTAEAKVEEISGVAFIFNQRFFQELRQETGIDLENIVYYKDDTHYFVMTAKKQNLLDKGVIAQDFTDTELLLSRKNVNQSALQAYARQAADFSTNQQLPSLDFAINHYGQPDVAMFDFTCMYASENAATVRQRHGHQLLVTLVGDSLLEPFWPMGTGIARGFLAALDSAWMVRRWSEGRAPLDILAERESLYRLLPQTTPENLQKNFGLFTVDPTTRYVNVNQLYVTPAQVRHLVDTGQDAGLHCSDDIIRLPSSRFFTPDSSHDRFSQSNQLLRWCQEQTCGYHGVTVSDLTTSWKSGLALCALIHRYRPHLMDFDSLDPMSVEDNTRLAFDVAEQEFGIPPLISVEEMSSAGEPDSLSMVMYLSQFYQLFKDTPPPADCWSSDLRSALITPAVLLSRLGHSPSRKDLRDTGGKWRTTSTGAAQQSCDLTCDTVSQACDAASRCSRVRLMANRLQAQLDESSGSCRSSSASGTCQRKRTLQQQQMSFRFKEKIKSKRSSEEQSLSPQSSGVSQVCSVCQKRLYVMERLSAEGFFFHRGCFQCCQCRRTLRLGNYSFNQSNRRFYCSQHCDSAPPASLPSFSSVDSLVTDERRRSSAVSMVTATPERIELENDGRSSVTEETELLLREVSEETLNRFNLDLDQRCRSESEEEEEEEEEGSYIHSVDEEQVKAGGPEVESSDEKLLPTSPSISSAAGSDVTHCDTPVQPDSTSTASFVTACEGAPPTGPASPVAMATDAQKAAVLQDEGMVSGSLVSRKRRKVGVPSLTAPLVPPFLREEEKGGNKNQQVAFPGNRKEKKKCADGMVANQRRAAGVSGSEKEESVLDSPTLLWRRSPAARKLHLDLRDLVSEVENIRIGEEKQEPTYVPHALAFKQAYVAKKHSQTSRVQILDSDGQSSCPTEVVGLLVQAKEPSSLSVKENMFQFGQEKKDDVNLTQNIQRTTGRRTKQKQLKRLHRAQMVQRKQQQVEEKQKQLEERGVMVEKILRGEPAGVSEQPGLLCAGLDNPALMQYWFQLVQKKNVLVHYEFKLMIFARELELEDQQSHLQQELRDRMTVDDTDPVFLLHLLFVLMSSADRLKDEEHLLEERMILEEMLEVVEKRDALASLLEDQRLQDSQADQEHEEALMTEDLAFCWS</sequence>
<dbReference type="GO" id="GO:0046872">
    <property type="term" value="F:metal ion binding"/>
    <property type="evidence" value="ECO:0007669"/>
    <property type="project" value="UniProtKB-KW"/>
</dbReference>
<keyword evidence="10" id="KW-0285">Flavoprotein</keyword>
<comment type="similarity">
    <text evidence="5">Belongs to the Mical family.</text>
</comment>
<keyword evidence="11 24" id="KW-0479">Metal-binding</keyword>
<dbReference type="GO" id="GO:0003779">
    <property type="term" value="F:actin binding"/>
    <property type="evidence" value="ECO:0007669"/>
    <property type="project" value="UniProtKB-KW"/>
</dbReference>
<evidence type="ECO:0000256" key="14">
    <source>
        <dbReference type="ARBA" id="ARBA00022833"/>
    </source>
</evidence>
<dbReference type="InterPro" id="IPR057494">
    <property type="entry name" value="Rossman_Mical"/>
</dbReference>
<comment type="subcellular location">
    <subcellularLocation>
        <location evidence="4">Cytoplasm</location>
        <location evidence="4">Cytoskeleton</location>
    </subcellularLocation>
    <subcellularLocation>
        <location evidence="3">Endosome</location>
    </subcellularLocation>
    <subcellularLocation>
        <location evidence="2">Nucleus</location>
    </subcellularLocation>
</comment>
<evidence type="ECO:0000256" key="1">
    <source>
        <dbReference type="ARBA" id="ARBA00001974"/>
    </source>
</evidence>
<dbReference type="GO" id="GO:0005768">
    <property type="term" value="C:endosome"/>
    <property type="evidence" value="ECO:0007669"/>
    <property type="project" value="UniProtKB-SubCell"/>
</dbReference>
<evidence type="ECO:0000256" key="24">
    <source>
        <dbReference type="PROSITE-ProRule" id="PRU00125"/>
    </source>
</evidence>
<dbReference type="InterPro" id="IPR050540">
    <property type="entry name" value="F-actin_Monoox_Mical"/>
</dbReference>
<evidence type="ECO:0000259" key="28">
    <source>
        <dbReference type="PROSITE" id="PS51848"/>
    </source>
</evidence>
<dbReference type="InterPro" id="IPR001715">
    <property type="entry name" value="CH_dom"/>
</dbReference>
<evidence type="ECO:0000256" key="10">
    <source>
        <dbReference type="ARBA" id="ARBA00022630"/>
    </source>
</evidence>
<dbReference type="PROSITE" id="PS00478">
    <property type="entry name" value="LIM_DOMAIN_1"/>
    <property type="match status" value="1"/>
</dbReference>
<proteinExistence type="inferred from homology"/>
<keyword evidence="17" id="KW-0503">Monooxygenase</keyword>
<accession>A0A5C6MH44</accession>
<keyword evidence="20" id="KW-0009">Actin-binding</keyword>
<feature type="region of interest" description="Disordered" evidence="25">
    <location>
        <begin position="898"/>
        <end position="983"/>
    </location>
</feature>
<evidence type="ECO:0000256" key="25">
    <source>
        <dbReference type="SAM" id="MobiDB-lite"/>
    </source>
</evidence>
<gene>
    <name evidence="29" type="ORF">D4764_0096600</name>
</gene>
<dbReference type="Pfam" id="PF00307">
    <property type="entry name" value="CH"/>
    <property type="match status" value="1"/>
</dbReference>
<evidence type="ECO:0000256" key="4">
    <source>
        <dbReference type="ARBA" id="ARBA00004245"/>
    </source>
</evidence>
<dbReference type="PROSITE" id="PS50021">
    <property type="entry name" value="CH"/>
    <property type="match status" value="1"/>
</dbReference>
<feature type="domain" description="Calponin-homology (CH)" evidence="26">
    <location>
        <begin position="520"/>
        <end position="626"/>
    </location>
</feature>
<dbReference type="PANTHER" id="PTHR23167:SF51">
    <property type="entry name" value="[F-ACTIN]-MONOOXYGENASE MICAL3"/>
    <property type="match status" value="1"/>
</dbReference>
<feature type="domain" description="LIM zinc-binding" evidence="27">
    <location>
        <begin position="767"/>
        <end position="830"/>
    </location>
</feature>
<feature type="region of interest" description="Disordered" evidence="25">
    <location>
        <begin position="1030"/>
        <end position="1054"/>
    </location>
</feature>
<dbReference type="Pfam" id="PF01494">
    <property type="entry name" value="FAD_binding_3"/>
    <property type="match status" value="1"/>
</dbReference>
<dbReference type="FunFam" id="1.10.418.10:FF:000023">
    <property type="entry name" value="EH domain-binding protein 1 isoform X1"/>
    <property type="match status" value="1"/>
</dbReference>
<evidence type="ECO:0000256" key="19">
    <source>
        <dbReference type="ARBA" id="ARBA00023054"/>
    </source>
</evidence>
<dbReference type="SMART" id="SM00033">
    <property type="entry name" value="CH"/>
    <property type="match status" value="1"/>
</dbReference>
<dbReference type="InterPro" id="IPR001781">
    <property type="entry name" value="Znf_LIM"/>
</dbReference>
<keyword evidence="15" id="KW-0521">NADP</keyword>
<keyword evidence="19" id="KW-0175">Coiled coil</keyword>
<dbReference type="SMART" id="SM00132">
    <property type="entry name" value="LIM"/>
    <property type="match status" value="1"/>
</dbReference>
<dbReference type="GO" id="GO:0071949">
    <property type="term" value="F:FAD binding"/>
    <property type="evidence" value="ECO:0007669"/>
    <property type="project" value="InterPro"/>
</dbReference>
<keyword evidence="12" id="KW-0967">Endosome</keyword>
<keyword evidence="18 24" id="KW-0440">LIM domain</keyword>
<evidence type="ECO:0000256" key="22">
    <source>
        <dbReference type="ARBA" id="ARBA00023242"/>
    </source>
</evidence>
<evidence type="ECO:0000256" key="7">
    <source>
        <dbReference type="ARBA" id="ARBA00022483"/>
    </source>
</evidence>
<keyword evidence="13" id="KW-0274">FAD</keyword>
<dbReference type="EMBL" id="RHFK02000507">
    <property type="protein sequence ID" value="TWW53888.1"/>
    <property type="molecule type" value="Genomic_DNA"/>
</dbReference>
<evidence type="ECO:0000256" key="11">
    <source>
        <dbReference type="ARBA" id="ARBA00022723"/>
    </source>
</evidence>
<dbReference type="InterPro" id="IPR036188">
    <property type="entry name" value="FAD/NAD-bd_sf"/>
</dbReference>
<reference evidence="29 30" key="1">
    <citation type="submission" date="2019-04" db="EMBL/GenBank/DDBJ databases">
        <title>Chromosome genome assembly for Takifugu flavidus.</title>
        <authorList>
            <person name="Xiao S."/>
        </authorList>
    </citation>
    <scope>NUCLEOTIDE SEQUENCE [LARGE SCALE GENOMIC DNA]</scope>
    <source>
        <strain evidence="29">HTHZ2018</strain>
        <tissue evidence="29">Muscle</tissue>
    </source>
</reference>
<evidence type="ECO:0000256" key="3">
    <source>
        <dbReference type="ARBA" id="ARBA00004177"/>
    </source>
</evidence>
<feature type="region of interest" description="Disordered" evidence="25">
    <location>
        <begin position="716"/>
        <end position="735"/>
    </location>
</feature>
<dbReference type="GO" id="GO:0005634">
    <property type="term" value="C:nucleus"/>
    <property type="evidence" value="ECO:0007669"/>
    <property type="project" value="UniProtKB-SubCell"/>
</dbReference>
<keyword evidence="30" id="KW-1185">Reference proteome</keyword>
<dbReference type="CDD" id="cd22198">
    <property type="entry name" value="CH_MICAL_EHBP-like"/>
    <property type="match status" value="1"/>
</dbReference>
<organism evidence="29 30">
    <name type="scientific">Takifugu flavidus</name>
    <name type="common">sansaifugu</name>
    <dbReference type="NCBI Taxonomy" id="433684"/>
    <lineage>
        <taxon>Eukaryota</taxon>
        <taxon>Metazoa</taxon>
        <taxon>Chordata</taxon>
        <taxon>Craniata</taxon>
        <taxon>Vertebrata</taxon>
        <taxon>Euteleostomi</taxon>
        <taxon>Actinopterygii</taxon>
        <taxon>Neopterygii</taxon>
        <taxon>Teleostei</taxon>
        <taxon>Neoteleostei</taxon>
        <taxon>Acanthomorphata</taxon>
        <taxon>Eupercaria</taxon>
        <taxon>Tetraodontiformes</taxon>
        <taxon>Tetradontoidea</taxon>
        <taxon>Tetraodontidae</taxon>
        <taxon>Takifugu</taxon>
    </lineage>
</organism>
<dbReference type="SUPFAM" id="SSF57716">
    <property type="entry name" value="Glucocorticoid receptor-like (DNA-binding domain)"/>
    <property type="match status" value="1"/>
</dbReference>
<dbReference type="InterPro" id="IPR036872">
    <property type="entry name" value="CH_dom_sf"/>
</dbReference>
<dbReference type="PRINTS" id="PR00420">
    <property type="entry name" value="RNGMNOXGNASE"/>
</dbReference>
<dbReference type="Gene3D" id="2.10.110.10">
    <property type="entry name" value="Cysteine Rich Protein"/>
    <property type="match status" value="1"/>
</dbReference>
<dbReference type="Pfam" id="PF25413">
    <property type="entry name" value="Rossman_Mical"/>
    <property type="match status" value="1"/>
</dbReference>
<feature type="domain" description="BMERB" evidence="28">
    <location>
        <begin position="1201"/>
        <end position="1377"/>
    </location>
</feature>
<dbReference type="Proteomes" id="UP000324091">
    <property type="component" value="Unassembled WGS sequence"/>
</dbReference>
<dbReference type="SMART" id="SM01203">
    <property type="entry name" value="DUF3585"/>
    <property type="match status" value="1"/>
</dbReference>
<evidence type="ECO:0000259" key="27">
    <source>
        <dbReference type="PROSITE" id="PS50023"/>
    </source>
</evidence>
<keyword evidence="7" id="KW-0268">Exocytosis</keyword>
<evidence type="ECO:0000259" key="26">
    <source>
        <dbReference type="PROSITE" id="PS50021"/>
    </source>
</evidence>
<comment type="cofactor">
    <cofactor evidence="1">
        <name>FAD</name>
        <dbReference type="ChEBI" id="CHEBI:57692"/>
    </cofactor>
</comment>
<dbReference type="PANTHER" id="PTHR23167">
    <property type="entry name" value="CALPONIN HOMOLOGY DOMAIN-CONTAINING PROTEIN DDB_G0272472-RELATED"/>
    <property type="match status" value="1"/>
</dbReference>
<dbReference type="InterPro" id="IPR002938">
    <property type="entry name" value="FAD-bd"/>
</dbReference>
<evidence type="ECO:0000256" key="6">
    <source>
        <dbReference type="ARBA" id="ARBA00012709"/>
    </source>
</evidence>
<keyword evidence="8" id="KW-0963">Cytoplasm</keyword>
<evidence type="ECO:0000313" key="29">
    <source>
        <dbReference type="EMBL" id="TWW53888.1"/>
    </source>
</evidence>
<evidence type="ECO:0000256" key="15">
    <source>
        <dbReference type="ARBA" id="ARBA00022857"/>
    </source>
</evidence>
<dbReference type="GO" id="GO:0006887">
    <property type="term" value="P:exocytosis"/>
    <property type="evidence" value="ECO:0007669"/>
    <property type="project" value="UniProtKB-KW"/>
</dbReference>
<evidence type="ECO:0000256" key="5">
    <source>
        <dbReference type="ARBA" id="ARBA00008223"/>
    </source>
</evidence>
<comment type="caution">
    <text evidence="29">The sequence shown here is derived from an EMBL/GenBank/DDBJ whole genome shotgun (WGS) entry which is preliminary data.</text>
</comment>
<comment type="catalytic activity">
    <reaction evidence="23">
        <text>L-methionyl-[F-actin] + NADPH + O2 + H(+) = L-methionyl-(R)-S-oxide-[F-actin] + NADP(+) + H2O</text>
        <dbReference type="Rhea" id="RHEA:51308"/>
        <dbReference type="Rhea" id="RHEA-COMP:12953"/>
        <dbReference type="Rhea" id="RHEA-COMP:12956"/>
        <dbReference type="ChEBI" id="CHEBI:15377"/>
        <dbReference type="ChEBI" id="CHEBI:15378"/>
        <dbReference type="ChEBI" id="CHEBI:15379"/>
        <dbReference type="ChEBI" id="CHEBI:16044"/>
        <dbReference type="ChEBI" id="CHEBI:45764"/>
        <dbReference type="ChEBI" id="CHEBI:57783"/>
        <dbReference type="ChEBI" id="CHEBI:58349"/>
        <dbReference type="EC" id="1.14.13.225"/>
    </reaction>
</comment>
<dbReference type="Gene3D" id="1.10.418.10">
    <property type="entry name" value="Calponin-like domain"/>
    <property type="match status" value="1"/>
</dbReference>
<feature type="compositionally biased region" description="Acidic residues" evidence="25">
    <location>
        <begin position="902"/>
        <end position="912"/>
    </location>
</feature>
<keyword evidence="21" id="KW-0206">Cytoskeleton</keyword>
<dbReference type="SUPFAM" id="SSF51905">
    <property type="entry name" value="FAD/NAD(P)-binding domain"/>
    <property type="match status" value="1"/>
</dbReference>
<evidence type="ECO:0000256" key="23">
    <source>
        <dbReference type="ARBA" id="ARBA00049522"/>
    </source>
</evidence>
<dbReference type="Pfam" id="PF12130">
    <property type="entry name" value="bMERB_dom"/>
    <property type="match status" value="2"/>
</dbReference>
<dbReference type="Pfam" id="PF00412">
    <property type="entry name" value="LIM"/>
    <property type="match status" value="1"/>
</dbReference>
<evidence type="ECO:0000256" key="12">
    <source>
        <dbReference type="ARBA" id="ARBA00022753"/>
    </source>
</evidence>
<dbReference type="EC" id="1.14.13.225" evidence="6"/>
<evidence type="ECO:0000256" key="13">
    <source>
        <dbReference type="ARBA" id="ARBA00022827"/>
    </source>
</evidence>
<keyword evidence="9" id="KW-0597">Phosphoprotein</keyword>
<feature type="compositionally biased region" description="Low complexity" evidence="25">
    <location>
        <begin position="716"/>
        <end position="725"/>
    </location>
</feature>
<evidence type="ECO:0000256" key="17">
    <source>
        <dbReference type="ARBA" id="ARBA00023033"/>
    </source>
</evidence>
<evidence type="ECO:0000256" key="9">
    <source>
        <dbReference type="ARBA" id="ARBA00022553"/>
    </source>
</evidence>
<evidence type="ECO:0000256" key="2">
    <source>
        <dbReference type="ARBA" id="ARBA00004123"/>
    </source>
</evidence>
<evidence type="ECO:0000256" key="16">
    <source>
        <dbReference type="ARBA" id="ARBA00023002"/>
    </source>
</evidence>
<dbReference type="PROSITE" id="PS51848">
    <property type="entry name" value="BMERB"/>
    <property type="match status" value="1"/>
</dbReference>
<evidence type="ECO:0000256" key="8">
    <source>
        <dbReference type="ARBA" id="ARBA00022490"/>
    </source>
</evidence>
<dbReference type="PROSITE" id="PS50023">
    <property type="entry name" value="LIM_DOMAIN_2"/>
    <property type="match status" value="1"/>
</dbReference>
<dbReference type="GO" id="GO:0120501">
    <property type="term" value="F:F-actin monooxygenase activity"/>
    <property type="evidence" value="ECO:0007669"/>
    <property type="project" value="UniProtKB-EC"/>
</dbReference>
<evidence type="ECO:0000313" key="30">
    <source>
        <dbReference type="Proteomes" id="UP000324091"/>
    </source>
</evidence>
<dbReference type="InterPro" id="IPR022735">
    <property type="entry name" value="bMERB_dom"/>
</dbReference>
<dbReference type="SUPFAM" id="SSF47576">
    <property type="entry name" value="Calponin-homology domain, CH-domain"/>
    <property type="match status" value="1"/>
</dbReference>
<evidence type="ECO:0000256" key="21">
    <source>
        <dbReference type="ARBA" id="ARBA00023212"/>
    </source>
</evidence>
<dbReference type="FunFam" id="3.50.50.60:FF:000004">
    <property type="entry name" value="protein-methionine sulfoxide oxidase MICAL2 isoform X1"/>
    <property type="match status" value="1"/>
</dbReference>
<name>A0A5C6MH44_9TELE</name>
<evidence type="ECO:0000256" key="18">
    <source>
        <dbReference type="ARBA" id="ARBA00023038"/>
    </source>
</evidence>
<dbReference type="Gene3D" id="3.50.50.60">
    <property type="entry name" value="FAD/NAD(P)-binding domain"/>
    <property type="match status" value="1"/>
</dbReference>
<protein>
    <recommendedName>
        <fullName evidence="6">F-actin monooxygenase</fullName>
        <ecNumber evidence="6">1.14.13.225</ecNumber>
    </recommendedName>
</protein>
<keyword evidence="14 24" id="KW-0862">Zinc</keyword>
<evidence type="ECO:0000256" key="20">
    <source>
        <dbReference type="ARBA" id="ARBA00023203"/>
    </source>
</evidence>